<dbReference type="Proteomes" id="UP000887540">
    <property type="component" value="Unplaced"/>
</dbReference>
<evidence type="ECO:0000259" key="17">
    <source>
        <dbReference type="Pfam" id="PF14843"/>
    </source>
</evidence>
<keyword evidence="12" id="KW-0675">Receptor</keyword>
<evidence type="ECO:0000256" key="9">
    <source>
        <dbReference type="ARBA" id="ARBA00022989"/>
    </source>
</evidence>
<reference evidence="19" key="1">
    <citation type="submission" date="2022-11" db="UniProtKB">
        <authorList>
            <consortium name="WormBaseParasite"/>
        </authorList>
    </citation>
    <scope>IDENTIFICATION</scope>
</reference>
<evidence type="ECO:0000256" key="8">
    <source>
        <dbReference type="ARBA" id="ARBA00022840"/>
    </source>
</evidence>
<evidence type="ECO:0000256" key="7">
    <source>
        <dbReference type="ARBA" id="ARBA00022777"/>
    </source>
</evidence>
<evidence type="ECO:0000256" key="6">
    <source>
        <dbReference type="ARBA" id="ARBA00022741"/>
    </source>
</evidence>
<evidence type="ECO:0000259" key="16">
    <source>
        <dbReference type="Pfam" id="PF01030"/>
    </source>
</evidence>
<dbReference type="SUPFAM" id="SSF52058">
    <property type="entry name" value="L domain-like"/>
    <property type="match status" value="2"/>
</dbReference>
<dbReference type="InterPro" id="IPR036941">
    <property type="entry name" value="Rcpt_L-dom_sf"/>
</dbReference>
<dbReference type="Pfam" id="PF01030">
    <property type="entry name" value="Recep_L_domain"/>
    <property type="match status" value="2"/>
</dbReference>
<dbReference type="Pfam" id="PF00757">
    <property type="entry name" value="Furin-like"/>
    <property type="match status" value="1"/>
</dbReference>
<dbReference type="Gene3D" id="3.80.20.20">
    <property type="entry name" value="Receptor L-domain"/>
    <property type="match status" value="2"/>
</dbReference>
<keyword evidence="11" id="KW-0829">Tyrosine-protein kinase</keyword>
<protein>
    <recommendedName>
        <fullName evidence="2">receptor protein-tyrosine kinase</fullName>
        <ecNumber evidence="2">2.7.10.1</ecNumber>
    </recommendedName>
</protein>
<evidence type="ECO:0000256" key="10">
    <source>
        <dbReference type="ARBA" id="ARBA00023136"/>
    </source>
</evidence>
<keyword evidence="3" id="KW-0597">Phosphoprotein</keyword>
<dbReference type="InterPro" id="IPR000494">
    <property type="entry name" value="Rcpt_L-dom"/>
</dbReference>
<dbReference type="SUPFAM" id="SSF57184">
    <property type="entry name" value="Growth factor receptor domain"/>
    <property type="match status" value="3"/>
</dbReference>
<evidence type="ECO:0000256" key="3">
    <source>
        <dbReference type="ARBA" id="ARBA00022553"/>
    </source>
</evidence>
<keyword evidence="10" id="KW-0472">Membrane</keyword>
<dbReference type="GO" id="GO:0005524">
    <property type="term" value="F:ATP binding"/>
    <property type="evidence" value="ECO:0007669"/>
    <property type="project" value="UniProtKB-KW"/>
</dbReference>
<dbReference type="InterPro" id="IPR006211">
    <property type="entry name" value="Furin-like_Cys-rich_dom"/>
</dbReference>
<dbReference type="Pfam" id="PF14843">
    <property type="entry name" value="GF_recep_IV"/>
    <property type="match status" value="1"/>
</dbReference>
<evidence type="ECO:0000256" key="11">
    <source>
        <dbReference type="ARBA" id="ARBA00023137"/>
    </source>
</evidence>
<keyword evidence="8" id="KW-0067">ATP-binding</keyword>
<keyword evidence="7" id="KW-0418">Kinase</keyword>
<accession>A0A914EKV8</accession>
<evidence type="ECO:0000313" key="18">
    <source>
        <dbReference type="Proteomes" id="UP000887540"/>
    </source>
</evidence>
<keyword evidence="4" id="KW-0808">Transferase</keyword>
<dbReference type="AlphaFoldDB" id="A0A914EKV8"/>
<evidence type="ECO:0000256" key="4">
    <source>
        <dbReference type="ARBA" id="ARBA00022679"/>
    </source>
</evidence>
<keyword evidence="9" id="KW-1133">Transmembrane helix</keyword>
<dbReference type="InterPro" id="IPR009030">
    <property type="entry name" value="Growth_fac_rcpt_cys_sf"/>
</dbReference>
<dbReference type="GO" id="GO:0016020">
    <property type="term" value="C:membrane"/>
    <property type="evidence" value="ECO:0007669"/>
    <property type="project" value="UniProtKB-SubCell"/>
</dbReference>
<feature type="domain" description="Growth factor receptor" evidence="17">
    <location>
        <begin position="503"/>
        <end position="639"/>
    </location>
</feature>
<name>A0A914EKV8_9BILA</name>
<comment type="catalytic activity">
    <reaction evidence="14">
        <text>L-tyrosyl-[protein] + ATP = O-phospho-L-tyrosyl-[protein] + ADP + H(+)</text>
        <dbReference type="Rhea" id="RHEA:10596"/>
        <dbReference type="Rhea" id="RHEA-COMP:10136"/>
        <dbReference type="Rhea" id="RHEA-COMP:20101"/>
        <dbReference type="ChEBI" id="CHEBI:15378"/>
        <dbReference type="ChEBI" id="CHEBI:30616"/>
        <dbReference type="ChEBI" id="CHEBI:46858"/>
        <dbReference type="ChEBI" id="CHEBI:61978"/>
        <dbReference type="ChEBI" id="CHEBI:456216"/>
        <dbReference type="EC" id="2.7.10.1"/>
    </reaction>
</comment>
<sequence length="789" mass="89305">MIIFLDCIGTKNGRSKTTPDPNKPYNHYVQLKNLFQNCKRIIGNLEITHIDNGQLIDDDEENFTTENGTILLRKKKPFWFLEHLEQISGYLLIYSVDVERIDLPNLRIIWGRKLISDRFSFSVEHSRLKFLNMPKFRSIENGEVMMRRLPKLCYVKKINYYELLGKHSKHKIHFNNVSTDISCANAPECDPDCNGFCYGSEPGMCQDVYRHHCSLSCASGMCLKNATGEETCCDERCTAGCYGTGAAHCVGCKDFEQDGVCVDRCRGIYRYDPITRRQTELPDEEKRYTFEKHCDNKCPTDTLIEGENCVERCSDGFYQEPSNPKKECIVCKGACPKECFLNETINAENIGNLTNCTRINGNIVILTHVWKARQYEKDGPIIPALKAEDLYALKDITFVSGFVNIEGGFISPPKSLDFLSNLEYIGGRGNHHGYTLQILANSEIEYLGLKSLKQITSGHVVIKLNANLCYGYTINWKKFMTKDFNIIYERNTPNHTCVDKGRICNETCVQEEGCWGPGPKMCVQCKNFIKDDECANHCPIENGYFIEKASRNESDAIEENVNAPQKCERCYKNCKKCEGSGEENCTECLPHAFVLQIPTQNNSFCVDKCPENYTYPVGNTCVNCHEACLPYGCTGPDSHVGTGGCNKCQYGVTEGDQVRCLTGRDKKTICTENELTHHYPTITNREEVVEGVCAECQDVCVQCTQHGDIFGECFCKYFRVWELVNGSDEDKCVKECPENSYLVKNKTKKSYGVCQRCHSYCADHMGCSGPEALHCEQCKEAGIMDKGNM</sequence>
<feature type="domain" description="Furin-like cysteine-rich" evidence="15">
    <location>
        <begin position="187"/>
        <end position="339"/>
    </location>
</feature>
<feature type="domain" description="Receptor L-domain" evidence="16">
    <location>
        <begin position="37"/>
        <end position="162"/>
    </location>
</feature>
<dbReference type="GO" id="GO:0004714">
    <property type="term" value="F:transmembrane receptor protein tyrosine kinase activity"/>
    <property type="evidence" value="ECO:0007669"/>
    <property type="project" value="UniProtKB-EC"/>
</dbReference>
<proteinExistence type="predicted"/>
<keyword evidence="5" id="KW-0812">Transmembrane</keyword>
<keyword evidence="6" id="KW-0547">Nucleotide-binding</keyword>
<feature type="domain" description="Receptor L-domain" evidence="16">
    <location>
        <begin position="355"/>
        <end position="478"/>
    </location>
</feature>
<evidence type="ECO:0000256" key="12">
    <source>
        <dbReference type="ARBA" id="ARBA00023170"/>
    </source>
</evidence>
<evidence type="ECO:0000256" key="2">
    <source>
        <dbReference type="ARBA" id="ARBA00011902"/>
    </source>
</evidence>
<keyword evidence="13" id="KW-0325">Glycoprotein</keyword>
<dbReference type="EC" id="2.7.10.1" evidence="2"/>
<dbReference type="InterPro" id="IPR006212">
    <property type="entry name" value="Furin_repeat"/>
</dbReference>
<dbReference type="CDD" id="cd00064">
    <property type="entry name" value="FU"/>
    <property type="match status" value="1"/>
</dbReference>
<evidence type="ECO:0000259" key="15">
    <source>
        <dbReference type="Pfam" id="PF00757"/>
    </source>
</evidence>
<organism evidence="18 19">
    <name type="scientific">Acrobeloides nanus</name>
    <dbReference type="NCBI Taxonomy" id="290746"/>
    <lineage>
        <taxon>Eukaryota</taxon>
        <taxon>Metazoa</taxon>
        <taxon>Ecdysozoa</taxon>
        <taxon>Nematoda</taxon>
        <taxon>Chromadorea</taxon>
        <taxon>Rhabditida</taxon>
        <taxon>Tylenchina</taxon>
        <taxon>Cephalobomorpha</taxon>
        <taxon>Cephaloboidea</taxon>
        <taxon>Cephalobidae</taxon>
        <taxon>Acrobeloides</taxon>
    </lineage>
</organism>
<evidence type="ECO:0000256" key="1">
    <source>
        <dbReference type="ARBA" id="ARBA00004479"/>
    </source>
</evidence>
<dbReference type="SMART" id="SM00261">
    <property type="entry name" value="FU"/>
    <property type="match status" value="6"/>
</dbReference>
<evidence type="ECO:0000256" key="5">
    <source>
        <dbReference type="ARBA" id="ARBA00022692"/>
    </source>
</evidence>
<dbReference type="InterPro" id="IPR032778">
    <property type="entry name" value="GF_recep_IV"/>
</dbReference>
<dbReference type="Gene3D" id="2.10.220.10">
    <property type="entry name" value="Hormone Receptor, Insulin-like Growth Factor Receptor 1, Chain A, domain 2"/>
    <property type="match status" value="3"/>
</dbReference>
<evidence type="ECO:0000256" key="14">
    <source>
        <dbReference type="ARBA" id="ARBA00051243"/>
    </source>
</evidence>
<dbReference type="WBParaSite" id="ACRNAN_scaffold9196.g19954.t1">
    <property type="protein sequence ID" value="ACRNAN_scaffold9196.g19954.t1"/>
    <property type="gene ID" value="ACRNAN_scaffold9196.g19954"/>
</dbReference>
<evidence type="ECO:0000256" key="13">
    <source>
        <dbReference type="ARBA" id="ARBA00023180"/>
    </source>
</evidence>
<keyword evidence="18" id="KW-1185">Reference proteome</keyword>
<comment type="subcellular location">
    <subcellularLocation>
        <location evidence="1">Membrane</location>
        <topology evidence="1">Single-pass type I membrane protein</topology>
    </subcellularLocation>
</comment>
<evidence type="ECO:0000313" key="19">
    <source>
        <dbReference type="WBParaSite" id="ACRNAN_scaffold9196.g19954.t1"/>
    </source>
</evidence>